<gene>
    <name evidence="8" type="ORF">LDX50_06440</name>
    <name evidence="9" type="ORF">LDX50_12410</name>
    <name evidence="10" type="ORF">LDX50_18130</name>
</gene>
<evidence type="ECO:0000256" key="1">
    <source>
        <dbReference type="ARBA" id="ARBA00004651"/>
    </source>
</evidence>
<sequence length="389" mass="42937">MTEQPKALKLTVLLVSSLTIMSMVTISPALPQMSEAFKDIPNAEFLVKMVLTLPALFIATISPIAGQLIDRYGRLKLLYVSMVLYAVAGVSGFFLDDLYVLLATRALLGVAVGVSMTVVNTLVADYFEGPARQKFVGIQVAFMSLGGILFIGLGGVLADINWRYPFLLYLFSLVVLPLALKYLYEPERAPRPVPGEVRKKSPGIIWLLFVNVMVMWILFFMIPVQVPFQMVEIGIDSNSMVGAAIALSTLFSAVSSFSYSRMKDKFSFYSIFAAGYLLMAAAFVIVAMAESYLMVTLAMMLAGLGMGMMIPNTNIWVMRIAPVEIRGREIGRLTTFWFLGQFLSPILLLPVSRSYSISNTFYFAAIALLVISVFFLLMQISSSRKPAVQ</sequence>
<protein>
    <submittedName>
        <fullName evidence="8">MFS transporter</fullName>
    </submittedName>
</protein>
<dbReference type="SUPFAM" id="SSF103473">
    <property type="entry name" value="MFS general substrate transporter"/>
    <property type="match status" value="1"/>
</dbReference>
<feature type="transmembrane region" description="Helical" evidence="6">
    <location>
        <begin position="77"/>
        <end position="95"/>
    </location>
</feature>
<accession>A0A9X1HPA6</accession>
<evidence type="ECO:0000313" key="9">
    <source>
        <dbReference type="EMBL" id="MCA6075675.1"/>
    </source>
</evidence>
<dbReference type="InterPro" id="IPR011701">
    <property type="entry name" value="MFS"/>
</dbReference>
<evidence type="ECO:0000313" key="11">
    <source>
        <dbReference type="Proteomes" id="UP001139409"/>
    </source>
</evidence>
<feature type="transmembrane region" description="Helical" evidence="6">
    <location>
        <begin position="164"/>
        <end position="184"/>
    </location>
</feature>
<dbReference type="EMBL" id="JAIXNE010000004">
    <property type="protein sequence ID" value="MCA6076803.1"/>
    <property type="molecule type" value="Genomic_DNA"/>
</dbReference>
<dbReference type="AlphaFoldDB" id="A0A9X1HPA6"/>
<comment type="caution">
    <text evidence="8">The sequence shown here is derived from an EMBL/GenBank/DDBJ whole genome shotgun (WGS) entry which is preliminary data.</text>
</comment>
<keyword evidence="3 6" id="KW-0812">Transmembrane</keyword>
<dbReference type="Pfam" id="PF07690">
    <property type="entry name" value="MFS_1"/>
    <property type="match status" value="2"/>
</dbReference>
<comment type="subcellular location">
    <subcellularLocation>
        <location evidence="1">Cell membrane</location>
        <topology evidence="1">Multi-pass membrane protein</topology>
    </subcellularLocation>
</comment>
<proteinExistence type="predicted"/>
<reference evidence="8" key="1">
    <citation type="submission" date="2021-09" db="EMBL/GenBank/DDBJ databases">
        <title>Fulvivirga sp. isolated from coastal sediment.</title>
        <authorList>
            <person name="Yu H."/>
        </authorList>
    </citation>
    <scope>NUCLEOTIDE SEQUENCE</scope>
    <source>
        <strain evidence="8">1062</strain>
    </source>
</reference>
<dbReference type="GO" id="GO:0022857">
    <property type="term" value="F:transmembrane transporter activity"/>
    <property type="evidence" value="ECO:0007669"/>
    <property type="project" value="InterPro"/>
</dbReference>
<dbReference type="Proteomes" id="UP001139409">
    <property type="component" value="Unassembled WGS sequence"/>
</dbReference>
<feature type="transmembrane region" description="Helical" evidence="6">
    <location>
        <begin position="135"/>
        <end position="158"/>
    </location>
</feature>
<evidence type="ECO:0000256" key="4">
    <source>
        <dbReference type="ARBA" id="ARBA00022989"/>
    </source>
</evidence>
<evidence type="ECO:0000256" key="5">
    <source>
        <dbReference type="ARBA" id="ARBA00023136"/>
    </source>
</evidence>
<keyword evidence="4 6" id="KW-1133">Transmembrane helix</keyword>
<dbReference type="PROSITE" id="PS50850">
    <property type="entry name" value="MFS"/>
    <property type="match status" value="1"/>
</dbReference>
<feature type="transmembrane region" description="Helical" evidence="6">
    <location>
        <begin position="45"/>
        <end position="65"/>
    </location>
</feature>
<evidence type="ECO:0000259" key="7">
    <source>
        <dbReference type="PROSITE" id="PS50850"/>
    </source>
</evidence>
<dbReference type="Gene3D" id="1.20.1250.20">
    <property type="entry name" value="MFS general substrate transporter like domains"/>
    <property type="match status" value="1"/>
</dbReference>
<dbReference type="GO" id="GO:0005886">
    <property type="term" value="C:plasma membrane"/>
    <property type="evidence" value="ECO:0007669"/>
    <property type="project" value="UniProtKB-SubCell"/>
</dbReference>
<evidence type="ECO:0000313" key="10">
    <source>
        <dbReference type="EMBL" id="MCA6076803.1"/>
    </source>
</evidence>
<feature type="transmembrane region" description="Helical" evidence="6">
    <location>
        <begin position="266"/>
        <end position="286"/>
    </location>
</feature>
<dbReference type="InterPro" id="IPR050189">
    <property type="entry name" value="MFS_Efflux_Transporters"/>
</dbReference>
<feature type="domain" description="Major facilitator superfamily (MFS) profile" evidence="7">
    <location>
        <begin position="8"/>
        <end position="383"/>
    </location>
</feature>
<name>A0A9X1HPA6_9BACT</name>
<dbReference type="PANTHER" id="PTHR43124">
    <property type="entry name" value="PURINE EFFLUX PUMP PBUE"/>
    <property type="match status" value="1"/>
</dbReference>
<feature type="transmembrane region" description="Helical" evidence="6">
    <location>
        <begin position="292"/>
        <end position="310"/>
    </location>
</feature>
<dbReference type="RefSeq" id="WP_225697613.1">
    <property type="nucleotide sequence ID" value="NZ_JAIXNE010000002.1"/>
</dbReference>
<evidence type="ECO:0000256" key="2">
    <source>
        <dbReference type="ARBA" id="ARBA00022475"/>
    </source>
</evidence>
<dbReference type="EMBL" id="JAIXNE010000003">
    <property type="protein sequence ID" value="MCA6075675.1"/>
    <property type="molecule type" value="Genomic_DNA"/>
</dbReference>
<evidence type="ECO:0000313" key="8">
    <source>
        <dbReference type="EMBL" id="MCA6074498.1"/>
    </source>
</evidence>
<evidence type="ECO:0000256" key="6">
    <source>
        <dbReference type="SAM" id="Phobius"/>
    </source>
</evidence>
<dbReference type="InterPro" id="IPR020846">
    <property type="entry name" value="MFS_dom"/>
</dbReference>
<feature type="transmembrane region" description="Helical" evidence="6">
    <location>
        <begin position="240"/>
        <end position="259"/>
    </location>
</feature>
<keyword evidence="11" id="KW-1185">Reference proteome</keyword>
<organism evidence="8 11">
    <name type="scientific">Fulvivirga sedimenti</name>
    <dbReference type="NCBI Taxonomy" id="2879465"/>
    <lineage>
        <taxon>Bacteria</taxon>
        <taxon>Pseudomonadati</taxon>
        <taxon>Bacteroidota</taxon>
        <taxon>Cytophagia</taxon>
        <taxon>Cytophagales</taxon>
        <taxon>Fulvivirgaceae</taxon>
        <taxon>Fulvivirga</taxon>
    </lineage>
</organism>
<dbReference type="EMBL" id="JAIXNE010000002">
    <property type="protein sequence ID" value="MCA6074498.1"/>
    <property type="molecule type" value="Genomic_DNA"/>
</dbReference>
<dbReference type="InterPro" id="IPR036259">
    <property type="entry name" value="MFS_trans_sf"/>
</dbReference>
<evidence type="ECO:0000256" key="3">
    <source>
        <dbReference type="ARBA" id="ARBA00022692"/>
    </source>
</evidence>
<feature type="transmembrane region" description="Helical" evidence="6">
    <location>
        <begin position="330"/>
        <end position="349"/>
    </location>
</feature>
<keyword evidence="2" id="KW-1003">Cell membrane</keyword>
<dbReference type="CDD" id="cd17473">
    <property type="entry name" value="MFS_arabinose_efflux_permease_like"/>
    <property type="match status" value="1"/>
</dbReference>
<feature type="transmembrane region" description="Helical" evidence="6">
    <location>
        <begin position="204"/>
        <end position="228"/>
    </location>
</feature>
<feature type="transmembrane region" description="Helical" evidence="6">
    <location>
        <begin position="101"/>
        <end position="123"/>
    </location>
</feature>
<dbReference type="PANTHER" id="PTHR43124:SF3">
    <property type="entry name" value="CHLORAMPHENICOL EFFLUX PUMP RV0191"/>
    <property type="match status" value="1"/>
</dbReference>
<keyword evidence="5 6" id="KW-0472">Membrane</keyword>
<feature type="transmembrane region" description="Helical" evidence="6">
    <location>
        <begin position="361"/>
        <end position="380"/>
    </location>
</feature>